<gene>
    <name evidence="3" type="ordered locus">TCELL_0364</name>
</gene>
<feature type="transmembrane region" description="Helical" evidence="1">
    <location>
        <begin position="147"/>
        <end position="168"/>
    </location>
</feature>
<name>I3TDF1_THEC1</name>
<evidence type="ECO:0000313" key="4">
    <source>
        <dbReference type="Proteomes" id="UP000005270"/>
    </source>
</evidence>
<keyword evidence="1" id="KW-0472">Membrane</keyword>
<keyword evidence="4" id="KW-1185">Reference proteome</keyword>
<dbReference type="STRING" id="1184251.TCELL_0364"/>
<evidence type="ECO:0000313" key="3">
    <source>
        <dbReference type="EMBL" id="AFK50789.1"/>
    </source>
</evidence>
<feature type="domain" description="Phosphatidic acid phosphatase type 2/haloperoxidase" evidence="2">
    <location>
        <begin position="79"/>
        <end position="189"/>
    </location>
</feature>
<dbReference type="CDD" id="cd01610">
    <property type="entry name" value="PAP2_like"/>
    <property type="match status" value="1"/>
</dbReference>
<dbReference type="HOGENOM" id="CLU_111005_0_0_2"/>
<dbReference type="OrthoDB" id="10182at2157"/>
<feature type="transmembrane region" description="Helical" evidence="1">
    <location>
        <begin position="45"/>
        <end position="70"/>
    </location>
</feature>
<dbReference type="InterPro" id="IPR036938">
    <property type="entry name" value="PAP2/HPO_sf"/>
</dbReference>
<feature type="transmembrane region" description="Helical" evidence="1">
    <location>
        <begin position="82"/>
        <end position="102"/>
    </location>
</feature>
<dbReference type="SUPFAM" id="SSF48317">
    <property type="entry name" value="Acid phosphatase/Vanadium-dependent haloperoxidase"/>
    <property type="match status" value="1"/>
</dbReference>
<keyword evidence="1" id="KW-1133">Transmembrane helix</keyword>
<dbReference type="PANTHER" id="PTHR14969:SF13">
    <property type="entry name" value="AT30094P"/>
    <property type="match status" value="1"/>
</dbReference>
<dbReference type="RefSeq" id="WP_014737039.1">
    <property type="nucleotide sequence ID" value="NC_017954.1"/>
</dbReference>
<sequence length="209" mass="22769">MVETSLKLVYSLALFGALSAAVLLGLLRGLDYYVYERLRFDNVVVVAISSTASIVFLGVVWIAMAVIDLVRSRGLRVHTYEVAVLLMLSVLLDATLKLIFRVPRPGLSGLVQPVSALMSVEYYSYPSGHATRAVALALYAGKRSSTAWSLAIYTWAFAVCLSRILLGVHWTSDVLGGFAAGLITLYASELLKDPLKKVLEALRLGFVLK</sequence>
<dbReference type="Proteomes" id="UP000005270">
    <property type="component" value="Chromosome"/>
</dbReference>
<evidence type="ECO:0000256" key="1">
    <source>
        <dbReference type="SAM" id="Phobius"/>
    </source>
</evidence>
<keyword evidence="1" id="KW-0812">Transmembrane</keyword>
<protein>
    <submittedName>
        <fullName evidence="3">Phosphatase</fullName>
    </submittedName>
</protein>
<proteinExistence type="predicted"/>
<dbReference type="InterPro" id="IPR000326">
    <property type="entry name" value="PAP2/HPO"/>
</dbReference>
<dbReference type="AlphaFoldDB" id="I3TDF1"/>
<dbReference type="SMART" id="SM00014">
    <property type="entry name" value="acidPPc"/>
    <property type="match status" value="1"/>
</dbReference>
<dbReference type="Gene3D" id="1.20.144.10">
    <property type="entry name" value="Phosphatidic acid phosphatase type 2/haloperoxidase"/>
    <property type="match status" value="1"/>
</dbReference>
<dbReference type="InParanoid" id="I3TDF1"/>
<dbReference type="EMBL" id="CP003531">
    <property type="protein sequence ID" value="AFK50789.1"/>
    <property type="molecule type" value="Genomic_DNA"/>
</dbReference>
<dbReference type="PANTHER" id="PTHR14969">
    <property type="entry name" value="SPHINGOSINE-1-PHOSPHATE PHOSPHOHYDROLASE"/>
    <property type="match status" value="1"/>
</dbReference>
<dbReference type="GeneID" id="25397191"/>
<evidence type="ECO:0000259" key="2">
    <source>
        <dbReference type="SMART" id="SM00014"/>
    </source>
</evidence>
<accession>I3TDF1</accession>
<reference evidence="3 4" key="1">
    <citation type="journal article" date="2012" name="J. Bacteriol.">
        <title>Complete genome sequence of the hyperthermophilic cellulolytic Crenarchaeon 'Thermogladius cellulolyticus' 1633.</title>
        <authorList>
            <person name="Mardanov A.V."/>
            <person name="Kochetkova T.V."/>
            <person name="Beletsky A.V."/>
            <person name="Bonch-Osmolovskaya E.A."/>
            <person name="Ravin N.V."/>
            <person name="Skryabin K.G."/>
        </authorList>
    </citation>
    <scope>NUCLEOTIDE SEQUENCE [LARGE SCALE GENOMIC DNA]</scope>
    <source>
        <strain evidence="4">DSM 22663 / VKM B-2946 / 1633</strain>
    </source>
</reference>
<organism evidence="3 4">
    <name type="scientific">Thermogladius calderae (strain DSM 22663 / VKM B-2946 / 1633)</name>
    <dbReference type="NCBI Taxonomy" id="1184251"/>
    <lineage>
        <taxon>Archaea</taxon>
        <taxon>Thermoproteota</taxon>
        <taxon>Thermoprotei</taxon>
        <taxon>Desulfurococcales</taxon>
        <taxon>Desulfurococcaceae</taxon>
        <taxon>Thermogladius</taxon>
    </lineage>
</organism>
<dbReference type="eggNOG" id="arCOG03056">
    <property type="taxonomic scope" value="Archaea"/>
</dbReference>
<dbReference type="FunCoup" id="I3TDF1">
    <property type="interactions" value="1"/>
</dbReference>
<dbReference type="Pfam" id="PF01569">
    <property type="entry name" value="PAP2"/>
    <property type="match status" value="1"/>
</dbReference>
<feature type="transmembrane region" description="Helical" evidence="1">
    <location>
        <begin position="174"/>
        <end position="191"/>
    </location>
</feature>
<dbReference type="GO" id="GO:0042392">
    <property type="term" value="F:sphingosine-1-phosphate phosphatase activity"/>
    <property type="evidence" value="ECO:0007669"/>
    <property type="project" value="TreeGrafter"/>
</dbReference>
<dbReference type="KEGG" id="thg:TCELL_0364"/>